<accession>A0ACB9JZ29</accession>
<keyword evidence="2" id="KW-1185">Reference proteome</keyword>
<sequence>MCCLPKGRSWRCYCGNAYRAHGPGSVYLVTQGFNLALETTGQERRLDQTANRACELIEPAVKEGFYYHHAEPKYLMLVHWIPVTANTLPPNASHRVGVGAFVMKQNGEFVLKH</sequence>
<evidence type="ECO:0000313" key="2">
    <source>
        <dbReference type="Proteomes" id="UP001056120"/>
    </source>
</evidence>
<gene>
    <name evidence="1" type="ORF">L1987_06645</name>
</gene>
<dbReference type="Proteomes" id="UP001056120">
    <property type="component" value="Linkage Group LG02"/>
</dbReference>
<evidence type="ECO:0000313" key="1">
    <source>
        <dbReference type="EMBL" id="KAI3825169.1"/>
    </source>
</evidence>
<organism evidence="1 2">
    <name type="scientific">Smallanthus sonchifolius</name>
    <dbReference type="NCBI Taxonomy" id="185202"/>
    <lineage>
        <taxon>Eukaryota</taxon>
        <taxon>Viridiplantae</taxon>
        <taxon>Streptophyta</taxon>
        <taxon>Embryophyta</taxon>
        <taxon>Tracheophyta</taxon>
        <taxon>Spermatophyta</taxon>
        <taxon>Magnoliopsida</taxon>
        <taxon>eudicotyledons</taxon>
        <taxon>Gunneridae</taxon>
        <taxon>Pentapetalae</taxon>
        <taxon>asterids</taxon>
        <taxon>campanulids</taxon>
        <taxon>Asterales</taxon>
        <taxon>Asteraceae</taxon>
        <taxon>Asteroideae</taxon>
        <taxon>Heliantheae alliance</taxon>
        <taxon>Millerieae</taxon>
        <taxon>Smallanthus</taxon>
    </lineage>
</organism>
<comment type="caution">
    <text evidence="1">The sequence shown here is derived from an EMBL/GenBank/DDBJ whole genome shotgun (WGS) entry which is preliminary data.</text>
</comment>
<dbReference type="EMBL" id="CM042019">
    <property type="protein sequence ID" value="KAI3825169.1"/>
    <property type="molecule type" value="Genomic_DNA"/>
</dbReference>
<proteinExistence type="predicted"/>
<reference evidence="2" key="1">
    <citation type="journal article" date="2022" name="Mol. Ecol. Resour.">
        <title>The genomes of chicory, endive, great burdock and yacon provide insights into Asteraceae palaeo-polyploidization history and plant inulin production.</title>
        <authorList>
            <person name="Fan W."/>
            <person name="Wang S."/>
            <person name="Wang H."/>
            <person name="Wang A."/>
            <person name="Jiang F."/>
            <person name="Liu H."/>
            <person name="Zhao H."/>
            <person name="Xu D."/>
            <person name="Zhang Y."/>
        </authorList>
    </citation>
    <scope>NUCLEOTIDE SEQUENCE [LARGE SCALE GENOMIC DNA]</scope>
    <source>
        <strain evidence="2">cv. Yunnan</strain>
    </source>
</reference>
<name>A0ACB9JZ29_9ASTR</name>
<reference evidence="1 2" key="2">
    <citation type="journal article" date="2022" name="Mol. Ecol. Resour.">
        <title>The genomes of chicory, endive, great burdock and yacon provide insights into Asteraceae paleo-polyploidization history and plant inulin production.</title>
        <authorList>
            <person name="Fan W."/>
            <person name="Wang S."/>
            <person name="Wang H."/>
            <person name="Wang A."/>
            <person name="Jiang F."/>
            <person name="Liu H."/>
            <person name="Zhao H."/>
            <person name="Xu D."/>
            <person name="Zhang Y."/>
        </authorList>
    </citation>
    <scope>NUCLEOTIDE SEQUENCE [LARGE SCALE GENOMIC DNA]</scope>
    <source>
        <strain evidence="2">cv. Yunnan</strain>
        <tissue evidence="1">Leaves</tissue>
    </source>
</reference>
<protein>
    <submittedName>
        <fullName evidence="1">Uncharacterized protein</fullName>
    </submittedName>
</protein>